<name>A0ABN8MZQ4_9CNID</name>
<dbReference type="InterPro" id="IPR047208">
    <property type="entry name" value="FOXG1"/>
</dbReference>
<feature type="compositionally biased region" description="Basic and acidic residues" evidence="3">
    <location>
        <begin position="1"/>
        <end position="10"/>
    </location>
</feature>
<dbReference type="InterPro" id="IPR030456">
    <property type="entry name" value="TF_fork_head_CS_2"/>
</dbReference>
<feature type="compositionally biased region" description="Basic and acidic residues" evidence="3">
    <location>
        <begin position="18"/>
        <end position="29"/>
    </location>
</feature>
<proteinExistence type="predicted"/>
<keyword evidence="2" id="KW-0539">Nucleus</keyword>
<dbReference type="PANTHER" id="PTHR46617">
    <property type="entry name" value="FORKHEAD BOX PROTEIN G1"/>
    <property type="match status" value="1"/>
</dbReference>
<dbReference type="PROSITE" id="PS00657">
    <property type="entry name" value="FORK_HEAD_1"/>
    <property type="match status" value="1"/>
</dbReference>
<dbReference type="PRINTS" id="PR00053">
    <property type="entry name" value="FORKHEAD"/>
</dbReference>
<keyword evidence="1 2" id="KW-0238">DNA-binding</keyword>
<keyword evidence="6" id="KW-1185">Reference proteome</keyword>
<dbReference type="PROSITE" id="PS50039">
    <property type="entry name" value="FORK_HEAD_3"/>
    <property type="match status" value="1"/>
</dbReference>
<dbReference type="InterPro" id="IPR036388">
    <property type="entry name" value="WH-like_DNA-bd_sf"/>
</dbReference>
<feature type="domain" description="Fork-head" evidence="4">
    <location>
        <begin position="67"/>
        <end position="161"/>
    </location>
</feature>
<comment type="subcellular location">
    <subcellularLocation>
        <location evidence="2">Nucleus</location>
    </subcellularLocation>
</comment>
<evidence type="ECO:0000259" key="4">
    <source>
        <dbReference type="PROSITE" id="PS50039"/>
    </source>
</evidence>
<evidence type="ECO:0000313" key="6">
    <source>
        <dbReference type="Proteomes" id="UP001159427"/>
    </source>
</evidence>
<dbReference type="Pfam" id="PF00250">
    <property type="entry name" value="Forkhead"/>
    <property type="match status" value="1"/>
</dbReference>
<evidence type="ECO:0000313" key="5">
    <source>
        <dbReference type="EMBL" id="CAH3039458.1"/>
    </source>
</evidence>
<dbReference type="SMART" id="SM00339">
    <property type="entry name" value="FH"/>
    <property type="match status" value="1"/>
</dbReference>
<evidence type="ECO:0000256" key="1">
    <source>
        <dbReference type="ARBA" id="ARBA00023125"/>
    </source>
</evidence>
<accession>A0ABN8MZQ4</accession>
<organism evidence="5 6">
    <name type="scientific">Porites evermanni</name>
    <dbReference type="NCBI Taxonomy" id="104178"/>
    <lineage>
        <taxon>Eukaryota</taxon>
        <taxon>Metazoa</taxon>
        <taxon>Cnidaria</taxon>
        <taxon>Anthozoa</taxon>
        <taxon>Hexacorallia</taxon>
        <taxon>Scleractinia</taxon>
        <taxon>Fungiina</taxon>
        <taxon>Poritidae</taxon>
        <taxon>Porites</taxon>
    </lineage>
</organism>
<dbReference type="InterPro" id="IPR001766">
    <property type="entry name" value="Fork_head_dom"/>
</dbReference>
<feature type="region of interest" description="Disordered" evidence="3">
    <location>
        <begin position="1"/>
        <end position="66"/>
    </location>
</feature>
<dbReference type="InterPro" id="IPR036390">
    <property type="entry name" value="WH_DNA-bd_sf"/>
</dbReference>
<evidence type="ECO:0000256" key="3">
    <source>
        <dbReference type="SAM" id="MobiDB-lite"/>
    </source>
</evidence>
<sequence>MKESSDHEMSLKQLQAASEEKAFIQDQEGRTNPSENEEPKNEDKVSKEEQKPGKIEGKDGEEKKYEKPPFSYNALIMMAIRGSPEKRLTLSGIYDFIMKNFPYYRNNKQGWQNSIRHNLSLNKCFVKIPRHYDDPGKGNYWMLDPSADDVVIGGTTGKLKRRNPPSSRNRVALKRHQRISPIPSYALDPSQLGFCPSLWPHHPSIFSSPLSPQLRRHNFMAGMSCNMNCSGSSLSHPTPVLPHPSTSPRCIVPSSPERTLPNHCHGFGFLQSSYPQSTIFSGLSNPRSPLESQWSATIPTPPFFSDRHLVNNDSIFQSAFSAVPRLPLGSSAMSNFPFFKENASPITSRNPFLSDCK</sequence>
<feature type="compositionally biased region" description="Basic and acidic residues" evidence="3">
    <location>
        <begin position="37"/>
        <end position="66"/>
    </location>
</feature>
<dbReference type="CDD" id="cd20021">
    <property type="entry name" value="FH_FOXG"/>
    <property type="match status" value="1"/>
</dbReference>
<comment type="caution">
    <text evidence="5">The sequence shown here is derived from an EMBL/GenBank/DDBJ whole genome shotgun (WGS) entry which is preliminary data.</text>
</comment>
<dbReference type="Gene3D" id="1.10.10.10">
    <property type="entry name" value="Winged helix-like DNA-binding domain superfamily/Winged helix DNA-binding domain"/>
    <property type="match status" value="1"/>
</dbReference>
<dbReference type="Proteomes" id="UP001159427">
    <property type="component" value="Unassembled WGS sequence"/>
</dbReference>
<feature type="DNA-binding region" description="Fork-head" evidence="2">
    <location>
        <begin position="67"/>
        <end position="161"/>
    </location>
</feature>
<reference evidence="5 6" key="1">
    <citation type="submission" date="2022-05" db="EMBL/GenBank/DDBJ databases">
        <authorList>
            <consortium name="Genoscope - CEA"/>
            <person name="William W."/>
        </authorList>
    </citation>
    <scope>NUCLEOTIDE SEQUENCE [LARGE SCALE GENOMIC DNA]</scope>
</reference>
<dbReference type="InterPro" id="IPR018122">
    <property type="entry name" value="TF_fork_head_CS_1"/>
</dbReference>
<dbReference type="PROSITE" id="PS00658">
    <property type="entry name" value="FORK_HEAD_2"/>
    <property type="match status" value="1"/>
</dbReference>
<dbReference type="PANTHER" id="PTHR46617:SF3">
    <property type="entry name" value="FORKHEAD BOX PROTEIN G1"/>
    <property type="match status" value="1"/>
</dbReference>
<dbReference type="EMBL" id="CALNXI010000717">
    <property type="protein sequence ID" value="CAH3039458.1"/>
    <property type="molecule type" value="Genomic_DNA"/>
</dbReference>
<dbReference type="SUPFAM" id="SSF46785">
    <property type="entry name" value="Winged helix' DNA-binding domain"/>
    <property type="match status" value="1"/>
</dbReference>
<gene>
    <name evidence="5" type="ORF">PEVE_00039958</name>
</gene>
<protein>
    <recommendedName>
        <fullName evidence="4">Fork-head domain-containing protein</fullName>
    </recommendedName>
</protein>
<evidence type="ECO:0000256" key="2">
    <source>
        <dbReference type="PROSITE-ProRule" id="PRU00089"/>
    </source>
</evidence>